<dbReference type="HOGENOM" id="CLU_542228_0_0_1"/>
<reference evidence="11 12" key="1">
    <citation type="journal article" date="2008" name="Nature">
        <title>The genome of the model beetle and pest Tribolium castaneum.</title>
        <authorList>
            <consortium name="Tribolium Genome Sequencing Consortium"/>
            <person name="Richards S."/>
            <person name="Gibbs R.A."/>
            <person name="Weinstock G.M."/>
            <person name="Brown S.J."/>
            <person name="Denell R."/>
            <person name="Beeman R.W."/>
            <person name="Gibbs R."/>
            <person name="Beeman R.W."/>
            <person name="Brown S.J."/>
            <person name="Bucher G."/>
            <person name="Friedrich M."/>
            <person name="Grimmelikhuijzen C.J."/>
            <person name="Klingler M."/>
            <person name="Lorenzen M."/>
            <person name="Richards S."/>
            <person name="Roth S."/>
            <person name="Schroder R."/>
            <person name="Tautz D."/>
            <person name="Zdobnov E.M."/>
            <person name="Muzny D."/>
            <person name="Gibbs R.A."/>
            <person name="Weinstock G.M."/>
            <person name="Attaway T."/>
            <person name="Bell S."/>
            <person name="Buhay C.J."/>
            <person name="Chandrabose M.N."/>
            <person name="Chavez D."/>
            <person name="Clerk-Blankenburg K.P."/>
            <person name="Cree A."/>
            <person name="Dao M."/>
            <person name="Davis C."/>
            <person name="Chacko J."/>
            <person name="Dinh H."/>
            <person name="Dugan-Rocha S."/>
            <person name="Fowler G."/>
            <person name="Garner T.T."/>
            <person name="Garnes J."/>
            <person name="Gnirke A."/>
            <person name="Hawes A."/>
            <person name="Hernandez J."/>
            <person name="Hines S."/>
            <person name="Holder M."/>
            <person name="Hume J."/>
            <person name="Jhangiani S.N."/>
            <person name="Joshi V."/>
            <person name="Khan Z.M."/>
            <person name="Jackson L."/>
            <person name="Kovar C."/>
            <person name="Kowis A."/>
            <person name="Lee S."/>
            <person name="Lewis L.R."/>
            <person name="Margolis J."/>
            <person name="Morgan M."/>
            <person name="Nazareth L.V."/>
            <person name="Nguyen N."/>
            <person name="Okwuonu G."/>
            <person name="Parker D."/>
            <person name="Richards S."/>
            <person name="Ruiz S.J."/>
            <person name="Santibanez J."/>
            <person name="Savard J."/>
            <person name="Scherer S.E."/>
            <person name="Schneider B."/>
            <person name="Sodergren E."/>
            <person name="Tautz D."/>
            <person name="Vattahil S."/>
            <person name="Villasana D."/>
            <person name="White C.S."/>
            <person name="Wright R."/>
            <person name="Park Y."/>
            <person name="Beeman R.W."/>
            <person name="Lord J."/>
            <person name="Oppert B."/>
            <person name="Lorenzen M."/>
            <person name="Brown S."/>
            <person name="Wang L."/>
            <person name="Savard J."/>
            <person name="Tautz D."/>
            <person name="Richards S."/>
            <person name="Weinstock G."/>
            <person name="Gibbs R.A."/>
            <person name="Liu Y."/>
            <person name="Worley K."/>
            <person name="Weinstock G."/>
            <person name="Elsik C.G."/>
            <person name="Reese J.T."/>
            <person name="Elhaik E."/>
            <person name="Landan G."/>
            <person name="Graur D."/>
            <person name="Arensburger P."/>
            <person name="Atkinson P."/>
            <person name="Beeman R.W."/>
            <person name="Beidler J."/>
            <person name="Brown S.J."/>
            <person name="Demuth J.P."/>
            <person name="Drury D.W."/>
            <person name="Du Y.Z."/>
            <person name="Fujiwara H."/>
            <person name="Lorenzen M."/>
            <person name="Maselli V."/>
            <person name="Osanai M."/>
            <person name="Park Y."/>
            <person name="Robertson H.M."/>
            <person name="Tu Z."/>
            <person name="Wang J.J."/>
            <person name="Wang S."/>
            <person name="Richards S."/>
            <person name="Song H."/>
            <person name="Zhang L."/>
            <person name="Sodergren E."/>
            <person name="Werner D."/>
            <person name="Stanke M."/>
            <person name="Morgenstern B."/>
            <person name="Solovyev V."/>
            <person name="Kosarev P."/>
            <person name="Brown G."/>
            <person name="Chen H.C."/>
            <person name="Ermolaeva O."/>
            <person name="Hlavina W."/>
            <person name="Kapustin Y."/>
            <person name="Kiryutin B."/>
            <person name="Kitts P."/>
            <person name="Maglott D."/>
            <person name="Pruitt K."/>
            <person name="Sapojnikov V."/>
            <person name="Souvorov A."/>
            <person name="Mackey A.J."/>
            <person name="Waterhouse R.M."/>
            <person name="Wyder S."/>
            <person name="Zdobnov E.M."/>
            <person name="Zdobnov E.M."/>
            <person name="Wyder S."/>
            <person name="Kriventseva E.V."/>
            <person name="Kadowaki T."/>
            <person name="Bork P."/>
            <person name="Aranda M."/>
            <person name="Bao R."/>
            <person name="Beermann A."/>
            <person name="Berns N."/>
            <person name="Bolognesi R."/>
            <person name="Bonneton F."/>
            <person name="Bopp D."/>
            <person name="Brown S.J."/>
            <person name="Bucher G."/>
            <person name="Butts T."/>
            <person name="Chaumot A."/>
            <person name="Denell R.E."/>
            <person name="Ferrier D.E."/>
            <person name="Friedrich M."/>
            <person name="Gordon C.M."/>
            <person name="Jindra M."/>
            <person name="Klingler M."/>
            <person name="Lan Q."/>
            <person name="Lattorff H.M."/>
            <person name="Laudet V."/>
            <person name="von Levetsow C."/>
            <person name="Liu Z."/>
            <person name="Lutz R."/>
            <person name="Lynch J.A."/>
            <person name="da Fonseca R.N."/>
            <person name="Posnien N."/>
            <person name="Reuter R."/>
            <person name="Roth S."/>
            <person name="Savard J."/>
            <person name="Schinko J.B."/>
            <person name="Schmitt C."/>
            <person name="Schoppmeier M."/>
            <person name="Schroder R."/>
            <person name="Shippy T.D."/>
            <person name="Simonnet F."/>
            <person name="Marques-Souza H."/>
            <person name="Tautz D."/>
            <person name="Tomoyasu Y."/>
            <person name="Trauner J."/>
            <person name="Van der Zee M."/>
            <person name="Vervoort M."/>
            <person name="Wittkopp N."/>
            <person name="Wimmer E.A."/>
            <person name="Yang X."/>
            <person name="Jones A.K."/>
            <person name="Sattelle D.B."/>
            <person name="Ebert P.R."/>
            <person name="Nelson D."/>
            <person name="Scott J.G."/>
            <person name="Beeman R.W."/>
            <person name="Muthukrishnan S."/>
            <person name="Kramer K.J."/>
            <person name="Arakane Y."/>
            <person name="Beeman R.W."/>
            <person name="Zhu Q."/>
            <person name="Hogenkamp D."/>
            <person name="Dixit R."/>
            <person name="Oppert B."/>
            <person name="Jiang H."/>
            <person name="Zou Z."/>
            <person name="Marshall J."/>
            <person name="Elpidina E."/>
            <person name="Vinokurov K."/>
            <person name="Oppert C."/>
            <person name="Zou Z."/>
            <person name="Evans J."/>
            <person name="Lu Z."/>
            <person name="Zhao P."/>
            <person name="Sumathipala N."/>
            <person name="Altincicek B."/>
            <person name="Vilcinskas A."/>
            <person name="Williams M."/>
            <person name="Hultmark D."/>
            <person name="Hetru C."/>
            <person name="Jiang H."/>
            <person name="Grimmelikhuijzen C.J."/>
            <person name="Hauser F."/>
            <person name="Cazzamali G."/>
            <person name="Williamson M."/>
            <person name="Park Y."/>
            <person name="Li B."/>
            <person name="Tanaka Y."/>
            <person name="Predel R."/>
            <person name="Neupert S."/>
            <person name="Schachtner J."/>
            <person name="Verleyen P."/>
            <person name="Raible F."/>
            <person name="Bork P."/>
            <person name="Friedrich M."/>
            <person name="Walden K.K."/>
            <person name="Robertson H.M."/>
            <person name="Angeli S."/>
            <person name="Foret S."/>
            <person name="Bucher G."/>
            <person name="Schuetz S."/>
            <person name="Maleszka R."/>
            <person name="Wimmer E.A."/>
            <person name="Beeman R.W."/>
            <person name="Lorenzen M."/>
            <person name="Tomoyasu Y."/>
            <person name="Miller S.C."/>
            <person name="Grossmann D."/>
            <person name="Bucher G."/>
        </authorList>
    </citation>
    <scope>NUCLEOTIDE SEQUENCE [LARGE SCALE GENOMIC DNA]</scope>
    <source>
        <strain evidence="11 12">Georgia GA2</strain>
    </source>
</reference>
<evidence type="ECO:0000259" key="10">
    <source>
        <dbReference type="PROSITE" id="PS50011"/>
    </source>
</evidence>
<dbReference type="InterPro" id="IPR017441">
    <property type="entry name" value="Protein_kinase_ATP_BS"/>
</dbReference>
<dbReference type="GO" id="GO:0004714">
    <property type="term" value="F:transmembrane receptor protein tyrosine kinase activity"/>
    <property type="evidence" value="ECO:0007669"/>
    <property type="project" value="UniProtKB-EC"/>
</dbReference>
<dbReference type="PhylomeDB" id="D6WT71"/>
<dbReference type="InterPro" id="IPR020635">
    <property type="entry name" value="Tyr_kinase_cat_dom"/>
</dbReference>
<dbReference type="PROSITE" id="PS00109">
    <property type="entry name" value="PROTEIN_KINASE_TYR"/>
    <property type="match status" value="1"/>
</dbReference>
<dbReference type="GO" id="GO:0012505">
    <property type="term" value="C:endomembrane system"/>
    <property type="evidence" value="ECO:0007669"/>
    <property type="project" value="UniProtKB-SubCell"/>
</dbReference>
<evidence type="ECO:0000313" key="12">
    <source>
        <dbReference type="Proteomes" id="UP000007266"/>
    </source>
</evidence>
<evidence type="ECO:0000313" key="11">
    <source>
        <dbReference type="EMBL" id="EFA07411.1"/>
    </source>
</evidence>
<gene>
    <name evidence="11" type="primary">AUGUSTUS-3.0.2_08648</name>
    <name evidence="11" type="ORF">TcasGA2_TC008648</name>
</gene>
<evidence type="ECO:0000256" key="1">
    <source>
        <dbReference type="ARBA" id="ARBA00004308"/>
    </source>
</evidence>
<evidence type="ECO:0000256" key="5">
    <source>
        <dbReference type="ARBA" id="ARBA00022840"/>
    </source>
</evidence>
<reference evidence="11 12" key="2">
    <citation type="journal article" date="2010" name="Nucleic Acids Res.">
        <title>BeetleBase in 2010: revisions to provide comprehensive genomic information for Tribolium castaneum.</title>
        <authorList>
            <person name="Kim H.S."/>
            <person name="Murphy T."/>
            <person name="Xia J."/>
            <person name="Caragea D."/>
            <person name="Park Y."/>
            <person name="Beeman R.W."/>
            <person name="Lorenzen M.D."/>
            <person name="Butcher S."/>
            <person name="Manak J.R."/>
            <person name="Brown S.J."/>
        </authorList>
    </citation>
    <scope>GENOME REANNOTATION</scope>
    <source>
        <strain evidence="11 12">Georgia GA2</strain>
    </source>
</reference>
<protein>
    <submittedName>
        <fullName evidence="11">Hopscotch</fullName>
    </submittedName>
</protein>
<sequence length="503" mass="57297">MAITKMVHWIPVECYTNLDYAKRSTAADVWAFATTLWEIFVLGEEIKTSDHVETMRWYASGKRLPCPPLCDKDIYDLMLECWNADPHRRKQPQAIMRDINQILYQVYNSRRTHSYAKIFSKSNSTLQTVAASSTYSLASNTTQSTFMVNSEDLVAASEIESDSSAPSSNRSQSQNCFLNSQEVLNNEDTYSCDFSNILSNFNFSTVTTSLDSINSLQSILELDQDCSVVLQGRIGQGFYGEVYKGTLEYPGNPEIEPRIVAIKKLKSSTVSACLQDFEREINIMKTLQHRNIVEILGVSREPDISLVMEFVHHGSLQSYLKINRESLQIKQLLKFALDIAEGMNYLGKKNIVHRDLATRNILVADENHVKISDFGLAQVIGTNDYYILKTNRELPIKWYAPESLRDGKFSVRSDVWSYGVTMCEMFNWGEEPKLSNLGEEEVRGQEQQVLLNALESGARFPCPPMCPQAVYIRIIYPCWHADPHERPAFSVLVQETQDLLTQY</sequence>
<evidence type="ECO:0000256" key="3">
    <source>
        <dbReference type="ARBA" id="ARBA00022741"/>
    </source>
</evidence>
<keyword evidence="3 9" id="KW-0547">Nucleotide-binding</keyword>
<evidence type="ECO:0000256" key="8">
    <source>
        <dbReference type="ARBA" id="ARBA00051243"/>
    </source>
</evidence>
<dbReference type="Proteomes" id="UP000007266">
    <property type="component" value="Linkage group 7"/>
</dbReference>
<dbReference type="GO" id="GO:0051130">
    <property type="term" value="P:positive regulation of cellular component organization"/>
    <property type="evidence" value="ECO:0007669"/>
    <property type="project" value="UniProtKB-ARBA"/>
</dbReference>
<dbReference type="PANTHER" id="PTHR45807">
    <property type="entry name" value="TYROSINE-PROTEIN KINASE HOPSCOTCH"/>
    <property type="match status" value="1"/>
</dbReference>
<dbReference type="eggNOG" id="KOG0197">
    <property type="taxonomic scope" value="Eukaryota"/>
</dbReference>
<dbReference type="PROSITE" id="PS50011">
    <property type="entry name" value="PROTEIN_KINASE_DOM"/>
    <property type="match status" value="1"/>
</dbReference>
<evidence type="ECO:0000256" key="7">
    <source>
        <dbReference type="ARBA" id="ARBA00023137"/>
    </source>
</evidence>
<keyword evidence="2" id="KW-0808">Transferase</keyword>
<proteinExistence type="predicted"/>
<feature type="domain" description="Protein kinase" evidence="10">
    <location>
        <begin position="228"/>
        <end position="500"/>
    </location>
</feature>
<dbReference type="GO" id="GO:0050793">
    <property type="term" value="P:regulation of developmental process"/>
    <property type="evidence" value="ECO:0007669"/>
    <property type="project" value="UniProtKB-ARBA"/>
</dbReference>
<dbReference type="SMART" id="SM00219">
    <property type="entry name" value="TyrKc"/>
    <property type="match status" value="1"/>
</dbReference>
<dbReference type="Gene3D" id="1.10.510.10">
    <property type="entry name" value="Transferase(Phosphotransferase) domain 1"/>
    <property type="match status" value="2"/>
</dbReference>
<evidence type="ECO:0000256" key="6">
    <source>
        <dbReference type="ARBA" id="ARBA00023136"/>
    </source>
</evidence>
<dbReference type="GO" id="GO:0030182">
    <property type="term" value="P:neuron differentiation"/>
    <property type="evidence" value="ECO:0007669"/>
    <property type="project" value="UniProtKB-ARBA"/>
</dbReference>
<dbReference type="GO" id="GO:0005524">
    <property type="term" value="F:ATP binding"/>
    <property type="evidence" value="ECO:0007669"/>
    <property type="project" value="UniProtKB-UniRule"/>
</dbReference>
<dbReference type="InterPro" id="IPR001245">
    <property type="entry name" value="Ser-Thr/Tyr_kinase_cat_dom"/>
</dbReference>
<dbReference type="CDD" id="cd00192">
    <property type="entry name" value="PTKc"/>
    <property type="match status" value="1"/>
</dbReference>
<evidence type="ECO:0000256" key="4">
    <source>
        <dbReference type="ARBA" id="ARBA00022777"/>
    </source>
</evidence>
<feature type="binding site" evidence="9">
    <location>
        <position position="264"/>
    </location>
    <ligand>
        <name>ATP</name>
        <dbReference type="ChEBI" id="CHEBI:30616"/>
    </ligand>
</feature>
<keyword evidence="4" id="KW-0418">Kinase</keyword>
<dbReference type="PRINTS" id="PR00109">
    <property type="entry name" value="TYRKINASE"/>
</dbReference>
<dbReference type="InterPro" id="IPR000719">
    <property type="entry name" value="Prot_kinase_dom"/>
</dbReference>
<organism evidence="11 12">
    <name type="scientific">Tribolium castaneum</name>
    <name type="common">Red flour beetle</name>
    <dbReference type="NCBI Taxonomy" id="7070"/>
    <lineage>
        <taxon>Eukaryota</taxon>
        <taxon>Metazoa</taxon>
        <taxon>Ecdysozoa</taxon>
        <taxon>Arthropoda</taxon>
        <taxon>Hexapoda</taxon>
        <taxon>Insecta</taxon>
        <taxon>Pterygota</taxon>
        <taxon>Neoptera</taxon>
        <taxon>Endopterygota</taxon>
        <taxon>Coleoptera</taxon>
        <taxon>Polyphaga</taxon>
        <taxon>Cucujiformia</taxon>
        <taxon>Tenebrionidae</taxon>
        <taxon>Tenebrionidae incertae sedis</taxon>
        <taxon>Tribolium</taxon>
    </lineage>
</organism>
<comment type="subcellular location">
    <subcellularLocation>
        <location evidence="1">Endomembrane system</location>
    </subcellularLocation>
</comment>
<dbReference type="InParanoid" id="D6WT71"/>
<dbReference type="AlphaFoldDB" id="D6WT71"/>
<evidence type="ECO:0000256" key="9">
    <source>
        <dbReference type="PROSITE-ProRule" id="PRU10141"/>
    </source>
</evidence>
<dbReference type="Pfam" id="PF07714">
    <property type="entry name" value="PK_Tyr_Ser-Thr"/>
    <property type="match status" value="2"/>
</dbReference>
<keyword evidence="5 9" id="KW-0067">ATP-binding</keyword>
<dbReference type="InterPro" id="IPR011009">
    <property type="entry name" value="Kinase-like_dom_sf"/>
</dbReference>
<evidence type="ECO:0000256" key="2">
    <source>
        <dbReference type="ARBA" id="ARBA00022679"/>
    </source>
</evidence>
<dbReference type="OMA" id="YINIHRD"/>
<dbReference type="PANTHER" id="PTHR45807:SF7">
    <property type="entry name" value="TYROSINE-PROTEIN KINASE HOPSCOTCH"/>
    <property type="match status" value="1"/>
</dbReference>
<dbReference type="GO" id="GO:0004713">
    <property type="term" value="F:protein tyrosine kinase activity"/>
    <property type="evidence" value="ECO:0000318"/>
    <property type="project" value="GO_Central"/>
</dbReference>
<comment type="catalytic activity">
    <reaction evidence="8">
        <text>L-tyrosyl-[protein] + ATP = O-phospho-L-tyrosyl-[protein] + ADP + H(+)</text>
        <dbReference type="Rhea" id="RHEA:10596"/>
        <dbReference type="Rhea" id="RHEA-COMP:10136"/>
        <dbReference type="Rhea" id="RHEA-COMP:20101"/>
        <dbReference type="ChEBI" id="CHEBI:15378"/>
        <dbReference type="ChEBI" id="CHEBI:30616"/>
        <dbReference type="ChEBI" id="CHEBI:46858"/>
        <dbReference type="ChEBI" id="CHEBI:61978"/>
        <dbReference type="ChEBI" id="CHEBI:456216"/>
        <dbReference type="EC" id="2.7.10.1"/>
    </reaction>
</comment>
<dbReference type="InterPro" id="IPR008266">
    <property type="entry name" value="Tyr_kinase_AS"/>
</dbReference>
<dbReference type="GO" id="GO:0048468">
    <property type="term" value="P:cell development"/>
    <property type="evidence" value="ECO:0007669"/>
    <property type="project" value="UniProtKB-ARBA"/>
</dbReference>
<dbReference type="EMBL" id="KQ971354">
    <property type="protein sequence ID" value="EFA07411.1"/>
    <property type="molecule type" value="Genomic_DNA"/>
</dbReference>
<dbReference type="InterPro" id="IPR051286">
    <property type="entry name" value="JAK"/>
</dbReference>
<dbReference type="FunFam" id="1.10.510.10:FF:001512">
    <property type="entry name" value="Receptor tyrosine-protein kinase erbB-2"/>
    <property type="match status" value="1"/>
</dbReference>
<keyword evidence="6" id="KW-0472">Membrane</keyword>
<name>D6WT71_TRICA</name>
<accession>D6WT71</accession>
<keyword evidence="12" id="KW-1185">Reference proteome</keyword>
<keyword evidence="7" id="KW-0829">Tyrosine-protein kinase</keyword>
<dbReference type="SUPFAM" id="SSF56112">
    <property type="entry name" value="Protein kinase-like (PK-like)"/>
    <property type="match status" value="2"/>
</dbReference>
<dbReference type="PROSITE" id="PS00107">
    <property type="entry name" value="PROTEIN_KINASE_ATP"/>
    <property type="match status" value="1"/>
</dbReference>
<dbReference type="GO" id="GO:0005886">
    <property type="term" value="C:plasma membrane"/>
    <property type="evidence" value="ECO:0000318"/>
    <property type="project" value="GO_Central"/>
</dbReference>
<dbReference type="STRING" id="7070.D6WT71"/>